<feature type="domain" description="PGG" evidence="9">
    <location>
        <begin position="376"/>
        <end position="486"/>
    </location>
</feature>
<gene>
    <name evidence="10" type="ORF">RGQ29_013823</name>
</gene>
<evidence type="ECO:0000256" key="2">
    <source>
        <dbReference type="ARBA" id="ARBA00022692"/>
    </source>
</evidence>
<comment type="subcellular location">
    <subcellularLocation>
        <location evidence="1">Membrane</location>
        <topology evidence="1">Multi-pass membrane protein</topology>
    </subcellularLocation>
</comment>
<dbReference type="PROSITE" id="PS50297">
    <property type="entry name" value="ANK_REP_REGION"/>
    <property type="match status" value="5"/>
</dbReference>
<dbReference type="Proteomes" id="UP001324115">
    <property type="component" value="Unassembled WGS sequence"/>
</dbReference>
<evidence type="ECO:0000256" key="6">
    <source>
        <dbReference type="ARBA" id="ARBA00023136"/>
    </source>
</evidence>
<feature type="repeat" description="ANK" evidence="7">
    <location>
        <begin position="38"/>
        <end position="70"/>
    </location>
</feature>
<comment type="caution">
    <text evidence="10">The sequence shown here is derived from an EMBL/GenBank/DDBJ whole genome shotgun (WGS) entry which is preliminary data.</text>
</comment>
<evidence type="ECO:0000256" key="7">
    <source>
        <dbReference type="PROSITE-ProRule" id="PRU00023"/>
    </source>
</evidence>
<feature type="non-terminal residue" evidence="10">
    <location>
        <position position="1"/>
    </location>
</feature>
<name>A0AAN7FM96_QUERU</name>
<evidence type="ECO:0000256" key="8">
    <source>
        <dbReference type="SAM" id="Phobius"/>
    </source>
</evidence>
<protein>
    <recommendedName>
        <fullName evidence="9">PGG domain-containing protein</fullName>
    </recommendedName>
</protein>
<evidence type="ECO:0000256" key="1">
    <source>
        <dbReference type="ARBA" id="ARBA00004141"/>
    </source>
</evidence>
<evidence type="ECO:0000256" key="5">
    <source>
        <dbReference type="ARBA" id="ARBA00023043"/>
    </source>
</evidence>
<proteinExistence type="predicted"/>
<dbReference type="GO" id="GO:0005886">
    <property type="term" value="C:plasma membrane"/>
    <property type="evidence" value="ECO:0007669"/>
    <property type="project" value="TreeGrafter"/>
</dbReference>
<feature type="transmembrane region" description="Helical" evidence="8">
    <location>
        <begin position="384"/>
        <end position="405"/>
    </location>
</feature>
<evidence type="ECO:0000256" key="3">
    <source>
        <dbReference type="ARBA" id="ARBA00022737"/>
    </source>
</evidence>
<feature type="repeat" description="ANK" evidence="7">
    <location>
        <begin position="287"/>
        <end position="319"/>
    </location>
</feature>
<dbReference type="EMBL" id="JAXUIC010000003">
    <property type="protein sequence ID" value="KAK4595502.1"/>
    <property type="molecule type" value="Genomic_DNA"/>
</dbReference>
<organism evidence="10 11">
    <name type="scientific">Quercus rubra</name>
    <name type="common">Northern red oak</name>
    <name type="synonym">Quercus borealis</name>
    <dbReference type="NCBI Taxonomy" id="3512"/>
    <lineage>
        <taxon>Eukaryota</taxon>
        <taxon>Viridiplantae</taxon>
        <taxon>Streptophyta</taxon>
        <taxon>Embryophyta</taxon>
        <taxon>Tracheophyta</taxon>
        <taxon>Spermatophyta</taxon>
        <taxon>Magnoliopsida</taxon>
        <taxon>eudicotyledons</taxon>
        <taxon>Gunneridae</taxon>
        <taxon>Pentapetalae</taxon>
        <taxon>rosids</taxon>
        <taxon>fabids</taxon>
        <taxon>Fagales</taxon>
        <taxon>Fagaceae</taxon>
        <taxon>Quercus</taxon>
    </lineage>
</organism>
<feature type="non-terminal residue" evidence="10">
    <location>
        <position position="489"/>
    </location>
</feature>
<feature type="repeat" description="ANK" evidence="7">
    <location>
        <begin position="217"/>
        <end position="238"/>
    </location>
</feature>
<evidence type="ECO:0000256" key="4">
    <source>
        <dbReference type="ARBA" id="ARBA00022989"/>
    </source>
</evidence>
<evidence type="ECO:0000259" key="9">
    <source>
        <dbReference type="Pfam" id="PF13962"/>
    </source>
</evidence>
<dbReference type="PANTHER" id="PTHR24186">
    <property type="entry name" value="PROTEIN PHOSPHATASE 1 REGULATORY SUBUNIT"/>
    <property type="match status" value="1"/>
</dbReference>
<dbReference type="Pfam" id="PF13962">
    <property type="entry name" value="PGG"/>
    <property type="match status" value="1"/>
</dbReference>
<dbReference type="InterPro" id="IPR026961">
    <property type="entry name" value="PGG_dom"/>
</dbReference>
<dbReference type="Pfam" id="PF00023">
    <property type="entry name" value="Ank"/>
    <property type="match status" value="1"/>
</dbReference>
<accession>A0AAN7FM96</accession>
<sequence length="489" mass="53708">VTPEENTVLHVALQFNQLEAAEKIVNLSLSLVHKKNSRGNTPLHVAARVGDSSMVKLLIDQEKKLDIETEKDPAKLAKHENKARESALFLAVDRQHYHIASHILSAAPDCSYAGRHGMNVLHALVIQANSMFVTEIVCKWCCSTLALLSSTSLSRCILKFGAKGISFNMVKKCSSTIDQEDDLGWTPLHVAAQLGNEKYVKLLLENGNSPAYKKNKEGLSALHIADKNGNVNVMKELITTCPDIYELLDLKGQTALHVAAESGEKEVVEFFLKRPEFESLINKQDKEGNTPMHLAANNGHIELACLLRRRGIGVDLNATNKGGFTAMDHVMLRMKSKFITRLSITWEARFQMGIQKLEPEEGSEDKKMSTSELDYMNQKKQTDLVVATLIATVTFTAGFTVPGGFKSGGVDEGMAALSKRTAFRVFLIANTLAFGLSITSVFIHFSISTMYTEVIPLIKGGGYTPVFTGYSTMALLVAFISGTYTVVPH</sequence>
<feature type="transmembrane region" description="Helical" evidence="8">
    <location>
        <begin position="467"/>
        <end position="487"/>
    </location>
</feature>
<feature type="repeat" description="ANK" evidence="7">
    <location>
        <begin position="183"/>
        <end position="215"/>
    </location>
</feature>
<dbReference type="SUPFAM" id="SSF48403">
    <property type="entry name" value="Ankyrin repeat"/>
    <property type="match status" value="1"/>
</dbReference>
<dbReference type="InterPro" id="IPR002110">
    <property type="entry name" value="Ankyrin_rpt"/>
</dbReference>
<keyword evidence="6 8" id="KW-0472">Membrane</keyword>
<evidence type="ECO:0000313" key="10">
    <source>
        <dbReference type="EMBL" id="KAK4595502.1"/>
    </source>
</evidence>
<dbReference type="AlphaFoldDB" id="A0AAN7FM96"/>
<keyword evidence="5 7" id="KW-0040">ANK repeat</keyword>
<dbReference type="PANTHER" id="PTHR24186:SF50">
    <property type="entry name" value="ANKYRIN REPEAT-CONTAINING PROTEIN ITN1-LIKE ISOFORM X1"/>
    <property type="match status" value="1"/>
</dbReference>
<feature type="repeat" description="ANK" evidence="7">
    <location>
        <begin position="251"/>
        <end position="274"/>
    </location>
</feature>
<dbReference type="SMART" id="SM00248">
    <property type="entry name" value="ANK"/>
    <property type="match status" value="7"/>
</dbReference>
<keyword evidence="3" id="KW-0677">Repeat</keyword>
<dbReference type="PROSITE" id="PS50088">
    <property type="entry name" value="ANK_REPEAT"/>
    <property type="match status" value="5"/>
</dbReference>
<dbReference type="Pfam" id="PF12796">
    <property type="entry name" value="Ank_2"/>
    <property type="match status" value="2"/>
</dbReference>
<keyword evidence="2 8" id="KW-0812">Transmembrane</keyword>
<feature type="transmembrane region" description="Helical" evidence="8">
    <location>
        <begin position="425"/>
        <end position="447"/>
    </location>
</feature>
<keyword evidence="11" id="KW-1185">Reference proteome</keyword>
<evidence type="ECO:0000313" key="11">
    <source>
        <dbReference type="Proteomes" id="UP001324115"/>
    </source>
</evidence>
<keyword evidence="4 8" id="KW-1133">Transmembrane helix</keyword>
<reference evidence="10 11" key="1">
    <citation type="journal article" date="2023" name="G3 (Bethesda)">
        <title>A haplotype-resolved chromosome-scale genome for Quercus rubra L. provides insights into the genetics of adaptive traits for red oak species.</title>
        <authorList>
            <person name="Kapoor B."/>
            <person name="Jenkins J."/>
            <person name="Schmutz J."/>
            <person name="Zhebentyayeva T."/>
            <person name="Kuelheim C."/>
            <person name="Coggeshall M."/>
            <person name="Heim C."/>
            <person name="Lasky J.R."/>
            <person name="Leites L."/>
            <person name="Islam-Faridi N."/>
            <person name="Romero-Severson J."/>
            <person name="DeLeo V.L."/>
            <person name="Lucas S.M."/>
            <person name="Lazic D."/>
            <person name="Gailing O."/>
            <person name="Carlson J."/>
            <person name="Staton M."/>
        </authorList>
    </citation>
    <scope>NUCLEOTIDE SEQUENCE [LARGE SCALE GENOMIC DNA]</scope>
    <source>
        <strain evidence="10">Pseudo-F2</strain>
    </source>
</reference>
<dbReference type="Gene3D" id="1.25.40.20">
    <property type="entry name" value="Ankyrin repeat-containing domain"/>
    <property type="match status" value="2"/>
</dbReference>
<dbReference type="InterPro" id="IPR036770">
    <property type="entry name" value="Ankyrin_rpt-contain_sf"/>
</dbReference>